<dbReference type="WBParaSite" id="GPUH_0001773301-mRNA-1">
    <property type="protein sequence ID" value="GPUH_0001773301-mRNA-1"/>
    <property type="gene ID" value="GPUH_0001773301"/>
</dbReference>
<reference evidence="3" key="1">
    <citation type="submission" date="2016-06" db="UniProtKB">
        <authorList>
            <consortium name="WormBaseParasite"/>
        </authorList>
    </citation>
    <scope>IDENTIFICATION</scope>
</reference>
<accession>A0A183E9R9</accession>
<dbReference type="InterPro" id="IPR052208">
    <property type="entry name" value="DmX-like/RAVE_component"/>
</dbReference>
<organism evidence="3">
    <name type="scientific">Gongylonema pulchrum</name>
    <dbReference type="NCBI Taxonomy" id="637853"/>
    <lineage>
        <taxon>Eukaryota</taxon>
        <taxon>Metazoa</taxon>
        <taxon>Ecdysozoa</taxon>
        <taxon>Nematoda</taxon>
        <taxon>Chromadorea</taxon>
        <taxon>Rhabditida</taxon>
        <taxon>Spirurina</taxon>
        <taxon>Spiruromorpha</taxon>
        <taxon>Spiruroidea</taxon>
        <taxon>Gongylonematidae</taxon>
        <taxon>Gongylonema</taxon>
    </lineage>
</organism>
<dbReference type="Proteomes" id="UP000271098">
    <property type="component" value="Unassembled WGS sequence"/>
</dbReference>
<evidence type="ECO:0000313" key="3">
    <source>
        <dbReference type="WBParaSite" id="GPUH_0001773301-mRNA-1"/>
    </source>
</evidence>
<evidence type="ECO:0000313" key="2">
    <source>
        <dbReference type="Proteomes" id="UP000271098"/>
    </source>
</evidence>
<dbReference type="EMBL" id="UYRT01085579">
    <property type="protein sequence ID" value="VDN30317.1"/>
    <property type="molecule type" value="Genomic_DNA"/>
</dbReference>
<proteinExistence type="predicted"/>
<protein>
    <submittedName>
        <fullName evidence="3">WD_REPEATS_REGION domain-containing protein</fullName>
    </submittedName>
</protein>
<sequence>MSAHQILTGALNRGDQVFSVGTVDGVNFTACAVGTNIVVLSPSFERIQVITPNSEVKGLLVNCVDACRETGKVSLGAVVLQIVATYGNVIRIYEPTTRTDDVSSGFQYCWIETHSLTFKSTVDKVLWNLQGLRLLICSGDVLHLYQHSLLSAALTTKLDAPVTFEIIDEENDEEAESGSSWDCIWSQKLAARLKFMSCSPDGAFFATCGASDCLVKIWFQREKGDAACNGVSFGFSYVQHPSSVIGFEWRKVPRCMSRQCVQNALLTWCEDNTVRIWKEATNIAGDFQIVSSTTEVFSFCLTQSDCLLVPSLGSEASFVVHWLNNKEVVYDIGVERLMFEALSTDRGVSIEPSDETESLGTSESRNFVEPLLQAQNSLTESLYRKKESNATAAEGGGSGGNGETDGGAVADILDELLASNLKDVSRVVSTSSTTVSPLLQKEY</sequence>
<dbReference type="Gene3D" id="2.130.10.10">
    <property type="entry name" value="YVTN repeat-like/Quinoprotein amine dehydrogenase"/>
    <property type="match status" value="1"/>
</dbReference>
<dbReference type="OrthoDB" id="342131at2759"/>
<keyword evidence="2" id="KW-1185">Reference proteome</keyword>
<dbReference type="GO" id="GO:0043291">
    <property type="term" value="C:RAVE complex"/>
    <property type="evidence" value="ECO:0007669"/>
    <property type="project" value="TreeGrafter"/>
</dbReference>
<dbReference type="SUPFAM" id="SSF50978">
    <property type="entry name" value="WD40 repeat-like"/>
    <property type="match status" value="1"/>
</dbReference>
<dbReference type="PANTHER" id="PTHR13950:SF9">
    <property type="entry name" value="RABCONNECTIN-3A"/>
    <property type="match status" value="1"/>
</dbReference>
<dbReference type="InterPro" id="IPR036322">
    <property type="entry name" value="WD40_repeat_dom_sf"/>
</dbReference>
<reference evidence="1 2" key="2">
    <citation type="submission" date="2018-11" db="EMBL/GenBank/DDBJ databases">
        <authorList>
            <consortium name="Pathogen Informatics"/>
        </authorList>
    </citation>
    <scope>NUCLEOTIDE SEQUENCE [LARGE SCALE GENOMIC DNA]</scope>
</reference>
<name>A0A183E9R9_9BILA</name>
<dbReference type="GO" id="GO:0007035">
    <property type="term" value="P:vacuolar acidification"/>
    <property type="evidence" value="ECO:0007669"/>
    <property type="project" value="TreeGrafter"/>
</dbReference>
<gene>
    <name evidence="1" type="ORF">GPUH_LOCUS17711</name>
</gene>
<evidence type="ECO:0000313" key="1">
    <source>
        <dbReference type="EMBL" id="VDN30317.1"/>
    </source>
</evidence>
<dbReference type="AlphaFoldDB" id="A0A183E9R9"/>
<dbReference type="InterPro" id="IPR015943">
    <property type="entry name" value="WD40/YVTN_repeat-like_dom_sf"/>
</dbReference>
<dbReference type="PANTHER" id="PTHR13950">
    <property type="entry name" value="RABCONNECTIN-RELATED"/>
    <property type="match status" value="1"/>
</dbReference>